<evidence type="ECO:0000313" key="2">
    <source>
        <dbReference type="Proteomes" id="UP000317881"/>
    </source>
</evidence>
<dbReference type="CDD" id="cd00060">
    <property type="entry name" value="FHA"/>
    <property type="match status" value="1"/>
</dbReference>
<comment type="caution">
    <text evidence="1">The sequence shown here is derived from an EMBL/GenBank/DDBJ whole genome shotgun (WGS) entry which is preliminary data.</text>
</comment>
<dbReference type="AlphaFoldDB" id="A0A4Y3VPX0"/>
<accession>A0A4Y3VPX0</accession>
<dbReference type="Gene3D" id="2.60.200.20">
    <property type="match status" value="1"/>
</dbReference>
<sequence>MNRRESLARGAPPAAADTLHARSAAGEVTAAPVPGRVVCFGRAPGCPGRDLYVGGDDRRVSRRQGDLTYHHGHWWLRNTGLRPLRIPYGELLAPRAAPLPLPSGYTPLFVQGLGHREYLIELHVTDPARCPGNPPRGRPALDDDERLLLVVLGQRYLRHESDPRPFPSRKALQQLRFLRPETDWESPGIERRVAQIGARLNADEAVPLHALLRELVDATDLVPPDLALLDRELDG</sequence>
<dbReference type="InterPro" id="IPR008984">
    <property type="entry name" value="SMAD_FHA_dom_sf"/>
</dbReference>
<gene>
    <name evidence="1" type="ORF">SSP24_62980</name>
</gene>
<dbReference type="Proteomes" id="UP000317881">
    <property type="component" value="Unassembled WGS sequence"/>
</dbReference>
<organism evidence="1 2">
    <name type="scientific">Streptomyces spinoverrucosus</name>
    <dbReference type="NCBI Taxonomy" id="284043"/>
    <lineage>
        <taxon>Bacteria</taxon>
        <taxon>Bacillati</taxon>
        <taxon>Actinomycetota</taxon>
        <taxon>Actinomycetes</taxon>
        <taxon>Kitasatosporales</taxon>
        <taxon>Streptomycetaceae</taxon>
        <taxon>Streptomyces</taxon>
    </lineage>
</organism>
<dbReference type="RefSeq" id="WP_141313357.1">
    <property type="nucleotide sequence ID" value="NZ_BJND01000055.1"/>
</dbReference>
<evidence type="ECO:0000313" key="1">
    <source>
        <dbReference type="EMBL" id="GEC08643.1"/>
    </source>
</evidence>
<name>A0A4Y3VPX0_9ACTN</name>
<dbReference type="SUPFAM" id="SSF49879">
    <property type="entry name" value="SMAD/FHA domain"/>
    <property type="match status" value="1"/>
</dbReference>
<reference evidence="1 2" key="1">
    <citation type="submission" date="2019-06" db="EMBL/GenBank/DDBJ databases">
        <title>Whole genome shotgun sequence of Streptomyces spinoverrucosus NBRC 14228.</title>
        <authorList>
            <person name="Hosoyama A."/>
            <person name="Uohara A."/>
            <person name="Ohji S."/>
            <person name="Ichikawa N."/>
        </authorList>
    </citation>
    <scope>NUCLEOTIDE SEQUENCE [LARGE SCALE GENOMIC DNA]</scope>
    <source>
        <strain evidence="1 2">NBRC 14228</strain>
    </source>
</reference>
<dbReference type="EMBL" id="BJND01000055">
    <property type="protein sequence ID" value="GEC08643.1"/>
    <property type="molecule type" value="Genomic_DNA"/>
</dbReference>
<protein>
    <recommendedName>
        <fullName evidence="3">FHA domain-containing protein</fullName>
    </recommendedName>
</protein>
<evidence type="ECO:0008006" key="3">
    <source>
        <dbReference type="Google" id="ProtNLM"/>
    </source>
</evidence>
<dbReference type="OrthoDB" id="4213445at2"/>
<proteinExistence type="predicted"/>
<keyword evidence="2" id="KW-1185">Reference proteome</keyword>